<dbReference type="Gene3D" id="3.60.10.10">
    <property type="entry name" value="Endonuclease/exonuclease/phosphatase"/>
    <property type="match status" value="1"/>
</dbReference>
<dbReference type="SUPFAM" id="SSF56219">
    <property type="entry name" value="DNase I-like"/>
    <property type="match status" value="1"/>
</dbReference>
<dbReference type="EMBL" id="BGPR01011954">
    <property type="protein sequence ID" value="GBN53806.1"/>
    <property type="molecule type" value="Genomic_DNA"/>
</dbReference>
<feature type="domain" description="Endonuclease/exonuclease/phosphatase" evidence="1">
    <location>
        <begin position="64"/>
        <end position="180"/>
    </location>
</feature>
<dbReference type="Pfam" id="PF14529">
    <property type="entry name" value="Exo_endo_phos_2"/>
    <property type="match status" value="1"/>
</dbReference>
<comment type="caution">
    <text evidence="2">The sequence shown here is derived from an EMBL/GenBank/DDBJ whole genome shotgun (WGS) entry which is preliminary data.</text>
</comment>
<dbReference type="InterPro" id="IPR036691">
    <property type="entry name" value="Endo/exonu/phosph_ase_sf"/>
</dbReference>
<dbReference type="PANTHER" id="PTHR33273">
    <property type="entry name" value="DOMAIN-CONTAINING PROTEIN, PUTATIVE-RELATED"/>
    <property type="match status" value="1"/>
</dbReference>
<name>A0A4Y2PUJ3_ARAVE</name>
<dbReference type="OrthoDB" id="6783211at2759"/>
<organism evidence="2 3">
    <name type="scientific">Araneus ventricosus</name>
    <name type="common">Orbweaver spider</name>
    <name type="synonym">Epeira ventricosa</name>
    <dbReference type="NCBI Taxonomy" id="182803"/>
    <lineage>
        <taxon>Eukaryota</taxon>
        <taxon>Metazoa</taxon>
        <taxon>Ecdysozoa</taxon>
        <taxon>Arthropoda</taxon>
        <taxon>Chelicerata</taxon>
        <taxon>Arachnida</taxon>
        <taxon>Araneae</taxon>
        <taxon>Araneomorphae</taxon>
        <taxon>Entelegynae</taxon>
        <taxon>Araneoidea</taxon>
        <taxon>Araneidae</taxon>
        <taxon>Araneus</taxon>
    </lineage>
</organism>
<accession>A0A4Y2PUJ3</accession>
<dbReference type="GO" id="GO:0003824">
    <property type="term" value="F:catalytic activity"/>
    <property type="evidence" value="ECO:0007669"/>
    <property type="project" value="InterPro"/>
</dbReference>
<dbReference type="Proteomes" id="UP000499080">
    <property type="component" value="Unassembled WGS sequence"/>
</dbReference>
<evidence type="ECO:0000259" key="1">
    <source>
        <dbReference type="Pfam" id="PF14529"/>
    </source>
</evidence>
<protein>
    <recommendedName>
        <fullName evidence="1">Endonuclease/exonuclease/phosphatase domain-containing protein</fullName>
    </recommendedName>
</protein>
<sequence>MVCLNEPYYYQGSICGCPRGYKQIAVDGEPRVATFIRDNINFVTLEKERDLIALMTNWNNTDYLIINIYCPPSANLESSIARLESICVRFVDKRVIILGDFNAKSSAWSPRPTDERGRLVLEFVNKLDFTIENRCDSIATYSCEKGESWIDLVISKNIDRSLVANWQVHDQITASDHRLITYTLSESPRQVRRRTIWKLENLKILEFKSEMSKLVSYFSRIDLNKENLEEMLTNFSIRVVKTCIKCRKNKSMARRSNSVWWTQSLEIERSRVRALRRRFQACLEQVERSRKRIVFKGEFAKYKKKVLSAKTSSFRGFLEKLVNKNQLGIVKDVLKLGNIELRIERIRLASGVFIENSGE</sequence>
<evidence type="ECO:0000313" key="3">
    <source>
        <dbReference type="Proteomes" id="UP000499080"/>
    </source>
</evidence>
<proteinExistence type="predicted"/>
<dbReference type="AlphaFoldDB" id="A0A4Y2PUJ3"/>
<gene>
    <name evidence="2" type="ORF">AVEN_102874_1</name>
</gene>
<reference evidence="2 3" key="1">
    <citation type="journal article" date="2019" name="Sci. Rep.">
        <title>Orb-weaving spider Araneus ventricosus genome elucidates the spidroin gene catalogue.</title>
        <authorList>
            <person name="Kono N."/>
            <person name="Nakamura H."/>
            <person name="Ohtoshi R."/>
            <person name="Moran D.A.P."/>
            <person name="Shinohara A."/>
            <person name="Yoshida Y."/>
            <person name="Fujiwara M."/>
            <person name="Mori M."/>
            <person name="Tomita M."/>
            <person name="Arakawa K."/>
        </authorList>
    </citation>
    <scope>NUCLEOTIDE SEQUENCE [LARGE SCALE GENOMIC DNA]</scope>
</reference>
<dbReference type="PANTHER" id="PTHR33273:SF4">
    <property type="entry name" value="ENDONUCLEASE_EXONUCLEASE_PHOSPHATASE DOMAIN-CONTAINING PROTEIN"/>
    <property type="match status" value="1"/>
</dbReference>
<dbReference type="InterPro" id="IPR005135">
    <property type="entry name" value="Endo/exonuclease/phosphatase"/>
</dbReference>
<keyword evidence="3" id="KW-1185">Reference proteome</keyword>
<evidence type="ECO:0000313" key="2">
    <source>
        <dbReference type="EMBL" id="GBN53806.1"/>
    </source>
</evidence>